<dbReference type="AlphaFoldDB" id="A0A4R4UN33"/>
<dbReference type="Proteomes" id="UP000294744">
    <property type="component" value="Unassembled WGS sequence"/>
</dbReference>
<comment type="caution">
    <text evidence="1">The sequence shown here is derived from an EMBL/GenBank/DDBJ whole genome shotgun (WGS) entry which is preliminary data.</text>
</comment>
<organism evidence="1 2">
    <name type="scientific">Saccharopolyspora aridisoli</name>
    <dbReference type="NCBI Taxonomy" id="2530385"/>
    <lineage>
        <taxon>Bacteria</taxon>
        <taxon>Bacillati</taxon>
        <taxon>Actinomycetota</taxon>
        <taxon>Actinomycetes</taxon>
        <taxon>Pseudonocardiales</taxon>
        <taxon>Pseudonocardiaceae</taxon>
        <taxon>Saccharopolyspora</taxon>
    </lineage>
</organism>
<keyword evidence="2" id="KW-1185">Reference proteome</keyword>
<sequence length="73" mass="7551">MPRPAAVPAFGCPVAQAAGPGSGAAGMISAPNFIAARIVSQLDLVAQHQDQAGRRATPSSRSQLATWLERRVI</sequence>
<reference evidence="1 2" key="1">
    <citation type="submission" date="2019-03" db="EMBL/GenBank/DDBJ databases">
        <title>Draft genome sequences of novel Actinobacteria.</title>
        <authorList>
            <person name="Sahin N."/>
            <person name="Ay H."/>
            <person name="Saygin H."/>
        </authorList>
    </citation>
    <scope>NUCLEOTIDE SEQUENCE [LARGE SCALE GENOMIC DNA]</scope>
    <source>
        <strain evidence="1 2">16K404</strain>
    </source>
</reference>
<dbReference type="EMBL" id="SMKV01000017">
    <property type="protein sequence ID" value="TDC91706.1"/>
    <property type="molecule type" value="Genomic_DNA"/>
</dbReference>
<protein>
    <submittedName>
        <fullName evidence="1">Uncharacterized protein</fullName>
    </submittedName>
</protein>
<evidence type="ECO:0000313" key="1">
    <source>
        <dbReference type="EMBL" id="TDC91706.1"/>
    </source>
</evidence>
<name>A0A4R4UN33_9PSEU</name>
<accession>A0A4R4UN33</accession>
<proteinExistence type="predicted"/>
<evidence type="ECO:0000313" key="2">
    <source>
        <dbReference type="Proteomes" id="UP000294744"/>
    </source>
</evidence>
<gene>
    <name evidence="1" type="ORF">E1161_15950</name>
</gene>